<dbReference type="InterPro" id="IPR016024">
    <property type="entry name" value="ARM-type_fold"/>
</dbReference>
<dbReference type="Gene3D" id="1.25.10.10">
    <property type="entry name" value="Leucine-rich Repeat Variant"/>
    <property type="match status" value="1"/>
</dbReference>
<reference evidence="2" key="2">
    <citation type="submission" date="2018-04" db="EMBL/GenBank/DDBJ databases">
        <title>Leveraging single-cell genomics to expand the Fungal Tree of Life.</title>
        <authorList>
            <consortium name="DOE Joint Genome Institute"/>
            <person name="Ahrendt S.R."/>
            <person name="Quandt C.A."/>
            <person name="Ciobanu D."/>
            <person name="Clum A."/>
            <person name="Salamov A."/>
            <person name="Andreopoulos B."/>
            <person name="Cheng J.-F."/>
            <person name="Woyke T."/>
            <person name="Pelin A."/>
            <person name="Henrissat B."/>
            <person name="Benny G.L."/>
            <person name="Smith M.E."/>
            <person name="James T.Y."/>
            <person name="Grigoriev I.V."/>
        </authorList>
    </citation>
    <scope>NUCLEOTIDE SEQUENCE</scope>
    <source>
        <strain evidence="2">ATCC 52028</strain>
    </source>
</reference>
<sequence length="377" mass="41425">MLPQYVVPSMMQYSKIPGAEVDLARPLPPPSRVSRRLRIAFVALALGALLFVAIHRRPADVGVGVSDHLDATITDQHAEWVSSATVTHEHEGHGHVVIKDKDTLCFHEFEEPQHIDHAECYPKIFRATHVFQPIRQGQMIPPGLHVRMNMQTGAQEAKLLSEESDSNMQVVLVPKPASASASAAGQNASLPPINMGADASRLSAKERLTAQETDAFNQVIDRIVAEGASATDVLEQLTFLENVLHQSDFGRDFMRNSRGVEALQRTLTMDDAACRGMALLVVGACSSNNPSAQLAALDGGMIRSVLDVLTKETDPEVVRHAVYALSTLIRDFPHGVQQYEDAGGRHVLNSVLKRYRSDKRIVHKIEDLRSDISYLIV</sequence>
<reference evidence="1" key="3">
    <citation type="submission" date="2018-08" db="EMBL/GenBank/DDBJ databases">
        <title>Leveraging single-cell genomics to expand the Fungal Tree of Life.</title>
        <authorList>
            <consortium name="DOE Joint Genome Institute"/>
            <person name="Ahrendt S.R."/>
            <person name="Quandt C.A."/>
            <person name="Ciobanu D."/>
            <person name="Clum A."/>
            <person name="Salamov A."/>
            <person name="Andreopoulos B."/>
            <person name="Cheng J.-F."/>
            <person name="Woyke T."/>
            <person name="Pelin A."/>
            <person name="Henrissat B."/>
            <person name="Reynolds N."/>
            <person name="Benny G.L."/>
            <person name="Smith M.E."/>
            <person name="James T.Y."/>
            <person name="Grigoriev I.V."/>
        </authorList>
    </citation>
    <scope>NUCLEOTIDE SEQUENCE</scope>
    <source>
        <strain evidence="1">ATCC 52028</strain>
    </source>
</reference>
<dbReference type="GO" id="GO:0000774">
    <property type="term" value="F:adenyl-nucleotide exchange factor activity"/>
    <property type="evidence" value="ECO:0007669"/>
    <property type="project" value="TreeGrafter"/>
</dbReference>
<dbReference type="EMBL" id="ML009162">
    <property type="protein sequence ID" value="RKO97808.1"/>
    <property type="molecule type" value="Genomic_DNA"/>
</dbReference>
<evidence type="ECO:0000313" key="2">
    <source>
        <dbReference type="EMBL" id="RKP00019.1"/>
    </source>
</evidence>
<protein>
    <recommendedName>
        <fullName evidence="5">Nucleotide exchange factor SIL1</fullName>
    </recommendedName>
</protein>
<name>A0A4P9WZM9_9FUNG</name>
<dbReference type="Proteomes" id="UP000274922">
    <property type="component" value="Unassembled WGS sequence"/>
</dbReference>
<evidence type="ECO:0000313" key="4">
    <source>
        <dbReference type="Proteomes" id="UP000274922"/>
    </source>
</evidence>
<dbReference type="Proteomes" id="UP000268535">
    <property type="component" value="Unassembled WGS sequence"/>
</dbReference>
<accession>A0A4P9WZM9</accession>
<proteinExistence type="predicted"/>
<dbReference type="GO" id="GO:0005783">
    <property type="term" value="C:endoplasmic reticulum"/>
    <property type="evidence" value="ECO:0007669"/>
    <property type="project" value="TreeGrafter"/>
</dbReference>
<evidence type="ECO:0000313" key="1">
    <source>
        <dbReference type="EMBL" id="RKO97808.1"/>
    </source>
</evidence>
<dbReference type="InterPro" id="IPR050693">
    <property type="entry name" value="Hsp70_NEF-Inhibitors"/>
</dbReference>
<dbReference type="SUPFAM" id="SSF48371">
    <property type="entry name" value="ARM repeat"/>
    <property type="match status" value="1"/>
</dbReference>
<dbReference type="STRING" id="1555241.A0A4P9WZM9"/>
<organism evidence="1 3">
    <name type="scientific">Caulochytrium protostelioides</name>
    <dbReference type="NCBI Taxonomy" id="1555241"/>
    <lineage>
        <taxon>Eukaryota</taxon>
        <taxon>Fungi</taxon>
        <taxon>Fungi incertae sedis</taxon>
        <taxon>Chytridiomycota</taxon>
        <taxon>Chytridiomycota incertae sedis</taxon>
        <taxon>Chytridiomycetes</taxon>
        <taxon>Caulochytriales</taxon>
        <taxon>Caulochytriaceae</taxon>
        <taxon>Caulochytrium</taxon>
    </lineage>
</organism>
<dbReference type="AlphaFoldDB" id="A0A4P9WZM9"/>
<dbReference type="PANTHER" id="PTHR19316:SF18">
    <property type="entry name" value="HSP70-BINDING PROTEIN 1"/>
    <property type="match status" value="1"/>
</dbReference>
<dbReference type="EMBL" id="ML014241">
    <property type="protein sequence ID" value="RKP00019.1"/>
    <property type="molecule type" value="Genomic_DNA"/>
</dbReference>
<dbReference type="InterPro" id="IPR011989">
    <property type="entry name" value="ARM-like"/>
</dbReference>
<reference evidence="3 4" key="1">
    <citation type="journal article" date="2018" name="Nat. Microbiol.">
        <title>Leveraging single-cell genomics to expand the fungal tree of life.</title>
        <authorList>
            <person name="Ahrendt S.R."/>
            <person name="Quandt C.A."/>
            <person name="Ciobanu D."/>
            <person name="Clum A."/>
            <person name="Salamov A."/>
            <person name="Andreopoulos B."/>
            <person name="Cheng J.F."/>
            <person name="Woyke T."/>
            <person name="Pelin A."/>
            <person name="Henrissat B."/>
            <person name="Reynolds N.K."/>
            <person name="Benny G.L."/>
            <person name="Smith M.E."/>
            <person name="James T.Y."/>
            <person name="Grigoriev I.V."/>
        </authorList>
    </citation>
    <scope>NUCLEOTIDE SEQUENCE [LARGE SCALE GENOMIC DNA]</scope>
    <source>
        <strain evidence="3 4">ATCC 52028</strain>
    </source>
</reference>
<dbReference type="OrthoDB" id="448649at2759"/>
<keyword evidence="4" id="KW-1185">Reference proteome</keyword>
<gene>
    <name evidence="1" type="ORF">CAUPRSCDRAFT_10540</name>
    <name evidence="2" type="ORF">CXG81DRAFT_27264</name>
</gene>
<dbReference type="PANTHER" id="PTHR19316">
    <property type="entry name" value="PROTEIN FOLDING REGULATOR"/>
    <property type="match status" value="1"/>
</dbReference>
<evidence type="ECO:0000313" key="3">
    <source>
        <dbReference type="Proteomes" id="UP000268535"/>
    </source>
</evidence>
<evidence type="ECO:0008006" key="5">
    <source>
        <dbReference type="Google" id="ProtNLM"/>
    </source>
</evidence>